<dbReference type="PANTHER" id="PTHR12215">
    <property type="entry name" value="PHOSPHOPANTETHEINE TRANSFERASE"/>
    <property type="match status" value="1"/>
</dbReference>
<dbReference type="RefSeq" id="WP_088156278.1">
    <property type="nucleotide sequence ID" value="NZ_NHON01000101.1"/>
</dbReference>
<evidence type="ECO:0000259" key="3">
    <source>
        <dbReference type="Pfam" id="PF01648"/>
    </source>
</evidence>
<evidence type="ECO:0000256" key="2">
    <source>
        <dbReference type="ARBA" id="ARBA00022679"/>
    </source>
</evidence>
<dbReference type="EMBL" id="NHON01000101">
    <property type="protein sequence ID" value="OWJ61447.1"/>
    <property type="molecule type" value="Genomic_DNA"/>
</dbReference>
<dbReference type="PANTHER" id="PTHR12215:SF10">
    <property type="entry name" value="L-AMINOADIPATE-SEMIALDEHYDE DEHYDROGENASE-PHOSPHOPANTETHEINYL TRANSFERASE"/>
    <property type="match status" value="1"/>
</dbReference>
<dbReference type="GO" id="GO:0005829">
    <property type="term" value="C:cytosol"/>
    <property type="evidence" value="ECO:0007669"/>
    <property type="project" value="TreeGrafter"/>
</dbReference>
<dbReference type="GO" id="GO:0019878">
    <property type="term" value="P:lysine biosynthetic process via aminoadipic acid"/>
    <property type="evidence" value="ECO:0007669"/>
    <property type="project" value="TreeGrafter"/>
</dbReference>
<comment type="similarity">
    <text evidence="1">Belongs to the P-Pant transferase superfamily. Gsp/Sfp/HetI/AcpT family.</text>
</comment>
<dbReference type="InterPro" id="IPR037143">
    <property type="entry name" value="4-PPantetheinyl_Trfase_dom_sf"/>
</dbReference>
<protein>
    <submittedName>
        <fullName evidence="5">Uncharacterized protein</fullName>
    </submittedName>
</protein>
<dbReference type="InterPro" id="IPR008278">
    <property type="entry name" value="4-PPantetheinyl_Trfase_dom"/>
</dbReference>
<dbReference type="GO" id="GO:0008897">
    <property type="term" value="F:holo-[acyl-carrier-protein] synthase activity"/>
    <property type="evidence" value="ECO:0007669"/>
    <property type="project" value="InterPro"/>
</dbReference>
<dbReference type="STRING" id="1122125.GCA_000423185_05071"/>
<accession>A0A211Z8L3</accession>
<dbReference type="Pfam" id="PF22624">
    <property type="entry name" value="AASDHPPT_N"/>
    <property type="match status" value="1"/>
</dbReference>
<reference evidence="6" key="1">
    <citation type="submission" date="2017-05" db="EMBL/GenBank/DDBJ databases">
        <authorList>
            <person name="Macchi M."/>
            <person name="Festa S."/>
            <person name="Coppotelli B.M."/>
            <person name="Morelli I.S."/>
        </authorList>
    </citation>
    <scope>NUCLEOTIDE SEQUENCE [LARGE SCALE GENOMIC DNA]</scope>
    <source>
        <strain evidence="6">I</strain>
    </source>
</reference>
<evidence type="ECO:0000256" key="1">
    <source>
        <dbReference type="ARBA" id="ARBA00010990"/>
    </source>
</evidence>
<dbReference type="GO" id="GO:0000287">
    <property type="term" value="F:magnesium ion binding"/>
    <property type="evidence" value="ECO:0007669"/>
    <property type="project" value="InterPro"/>
</dbReference>
<dbReference type="OrthoDB" id="9808281at2"/>
<evidence type="ECO:0000313" key="5">
    <source>
        <dbReference type="EMBL" id="OWJ61447.1"/>
    </source>
</evidence>
<gene>
    <name evidence="5" type="ORF">BWR60_30895</name>
</gene>
<keyword evidence="2" id="KW-0808">Transferase</keyword>
<evidence type="ECO:0000259" key="4">
    <source>
        <dbReference type="Pfam" id="PF22624"/>
    </source>
</evidence>
<dbReference type="AlphaFoldDB" id="A0A211Z8L3"/>
<proteinExistence type="inferred from homology"/>
<dbReference type="Pfam" id="PF01648">
    <property type="entry name" value="ACPS"/>
    <property type="match status" value="1"/>
</dbReference>
<dbReference type="Gene3D" id="3.90.470.20">
    <property type="entry name" value="4'-phosphopantetheinyl transferase domain"/>
    <property type="match status" value="2"/>
</dbReference>
<keyword evidence="6" id="KW-1185">Reference proteome</keyword>
<name>A0A211Z8L3_9PROT</name>
<dbReference type="Proteomes" id="UP000196655">
    <property type="component" value="Unassembled WGS sequence"/>
</dbReference>
<dbReference type="SUPFAM" id="SSF56214">
    <property type="entry name" value="4'-phosphopantetheinyl transferase"/>
    <property type="match status" value="2"/>
</dbReference>
<sequence>MSGAPADAHVWTAEVPEDEALYQACLPFLTAAERARAARFVMPGDRRRFAAARSVMRRLLQQIAGVPAGEWDFAIGDHGKPLVCRPEQGRSIGINISHAEGMIACAAAPGSVIGVDLEWLGRVVEPRIADRRFAAAEAAAVRAVPADRRREAFLQIWTVKEAYVKALGGGLTIALDSFVVETLSERPSVRFLDPAVDGAAWHFRQWRPSPRHLLGLALHRPQGEPVIAVRHVALTP</sequence>
<dbReference type="InterPro" id="IPR055066">
    <property type="entry name" value="AASDHPPT_N"/>
</dbReference>
<evidence type="ECO:0000313" key="6">
    <source>
        <dbReference type="Proteomes" id="UP000196655"/>
    </source>
</evidence>
<organism evidence="5 6">
    <name type="scientific">Inquilinus limosus</name>
    <dbReference type="NCBI Taxonomy" id="171674"/>
    <lineage>
        <taxon>Bacteria</taxon>
        <taxon>Pseudomonadati</taxon>
        <taxon>Pseudomonadota</taxon>
        <taxon>Alphaproteobacteria</taxon>
        <taxon>Rhodospirillales</taxon>
        <taxon>Rhodospirillaceae</taxon>
        <taxon>Inquilinus</taxon>
    </lineage>
</organism>
<comment type="caution">
    <text evidence="5">The sequence shown here is derived from an EMBL/GenBank/DDBJ whole genome shotgun (WGS) entry which is preliminary data.</text>
</comment>
<dbReference type="InterPro" id="IPR050559">
    <property type="entry name" value="P-Pant_transferase_sf"/>
</dbReference>
<feature type="domain" description="4'-phosphopantetheinyl transferase" evidence="3">
    <location>
        <begin position="113"/>
        <end position="207"/>
    </location>
</feature>
<feature type="domain" description="4'-phosphopantetheinyl transferase N-terminal" evidence="4">
    <location>
        <begin position="22"/>
        <end position="108"/>
    </location>
</feature>